<keyword evidence="1" id="KW-0802">TPR repeat</keyword>
<dbReference type="Gene3D" id="1.25.40.10">
    <property type="entry name" value="Tetratricopeptide repeat domain"/>
    <property type="match status" value="1"/>
</dbReference>
<dbReference type="PROSITE" id="PS50005">
    <property type="entry name" value="TPR"/>
    <property type="match status" value="1"/>
</dbReference>
<dbReference type="EMBL" id="CP001359">
    <property type="protein sequence ID" value="ACL64962.1"/>
    <property type="molecule type" value="Genomic_DNA"/>
</dbReference>
<keyword evidence="3" id="KW-0732">Signal</keyword>
<dbReference type="SUPFAM" id="SSF48452">
    <property type="entry name" value="TPR-like"/>
    <property type="match status" value="1"/>
</dbReference>
<feature type="compositionally biased region" description="Basic and acidic residues" evidence="2">
    <location>
        <begin position="224"/>
        <end position="233"/>
    </location>
</feature>
<name>B8J5L5_ANAD2</name>
<feature type="signal peptide" evidence="3">
    <location>
        <begin position="1"/>
        <end position="20"/>
    </location>
</feature>
<feature type="chain" id="PRO_5002872290" evidence="3">
    <location>
        <begin position="21"/>
        <end position="245"/>
    </location>
</feature>
<dbReference type="Pfam" id="PF14559">
    <property type="entry name" value="TPR_19"/>
    <property type="match status" value="1"/>
</dbReference>
<evidence type="ECO:0000313" key="5">
    <source>
        <dbReference type="Proteomes" id="UP000007089"/>
    </source>
</evidence>
<evidence type="ECO:0000256" key="2">
    <source>
        <dbReference type="SAM" id="MobiDB-lite"/>
    </source>
</evidence>
<feature type="region of interest" description="Disordered" evidence="2">
    <location>
        <begin position="207"/>
        <end position="233"/>
    </location>
</feature>
<proteinExistence type="predicted"/>
<accession>B8J5L5</accession>
<dbReference type="RefSeq" id="WP_012632892.1">
    <property type="nucleotide sequence ID" value="NC_011891.1"/>
</dbReference>
<gene>
    <name evidence="4" type="ordered locus">A2cp1_1618</name>
</gene>
<organism evidence="4 5">
    <name type="scientific">Anaeromyxobacter dehalogenans (strain ATCC BAA-258 / DSM 21875 / 2CP-1)</name>
    <dbReference type="NCBI Taxonomy" id="455488"/>
    <lineage>
        <taxon>Bacteria</taxon>
        <taxon>Pseudomonadati</taxon>
        <taxon>Myxococcota</taxon>
        <taxon>Myxococcia</taxon>
        <taxon>Myxococcales</taxon>
        <taxon>Cystobacterineae</taxon>
        <taxon>Anaeromyxobacteraceae</taxon>
        <taxon>Anaeromyxobacter</taxon>
    </lineage>
</organism>
<evidence type="ECO:0000313" key="4">
    <source>
        <dbReference type="EMBL" id="ACL64962.1"/>
    </source>
</evidence>
<protein>
    <submittedName>
        <fullName evidence="4">Tetratricopeptide TPR_2 repeat protein</fullName>
    </submittedName>
</protein>
<keyword evidence="5" id="KW-1185">Reference proteome</keyword>
<dbReference type="HOGENOM" id="CLU_1123076_0_0_7"/>
<feature type="repeat" description="TPR" evidence="1">
    <location>
        <begin position="192"/>
        <end position="225"/>
    </location>
</feature>
<dbReference type="InterPro" id="IPR019734">
    <property type="entry name" value="TPR_rpt"/>
</dbReference>
<dbReference type="KEGG" id="acp:A2cp1_1618"/>
<dbReference type="InterPro" id="IPR011990">
    <property type="entry name" value="TPR-like_helical_dom_sf"/>
</dbReference>
<dbReference type="AlphaFoldDB" id="B8J5L5"/>
<evidence type="ECO:0000256" key="1">
    <source>
        <dbReference type="PROSITE-ProRule" id="PRU00339"/>
    </source>
</evidence>
<dbReference type="Proteomes" id="UP000007089">
    <property type="component" value="Chromosome"/>
</dbReference>
<reference evidence="4" key="1">
    <citation type="submission" date="2009-01" db="EMBL/GenBank/DDBJ databases">
        <title>Complete sequence of Anaeromyxobacter dehalogenans 2CP-1.</title>
        <authorList>
            <consortium name="US DOE Joint Genome Institute"/>
            <person name="Lucas S."/>
            <person name="Copeland A."/>
            <person name="Lapidus A."/>
            <person name="Glavina del Rio T."/>
            <person name="Dalin E."/>
            <person name="Tice H."/>
            <person name="Bruce D."/>
            <person name="Goodwin L."/>
            <person name="Pitluck S."/>
            <person name="Saunders E."/>
            <person name="Brettin T."/>
            <person name="Detter J.C."/>
            <person name="Han C."/>
            <person name="Larimer F."/>
            <person name="Land M."/>
            <person name="Hauser L."/>
            <person name="Kyrpides N."/>
            <person name="Ovchinnikova G."/>
            <person name="Beliaev A.S."/>
            <person name="Richardson P."/>
        </authorList>
    </citation>
    <scope>NUCLEOTIDE SEQUENCE</scope>
    <source>
        <strain evidence="4">2CP-1</strain>
    </source>
</reference>
<sequence length="245" mass="27533">MLCALLAAAALAATAAPQGAALGDLLERSDAAYARRDAPGALDEVRTTLEEASRRAPDDYEVLWRLARLYFWLSDDPALKDSEKSRLGKQGWEFGERAIRANPARVEGWHFAAAGMGNYSLGIGVLKALTQGIEGKFKDRLSHAEKIDPAFQHGSIQTAWGRFWFKLPWPKYDARKSERSLQAALAQNPVNVRARVYLADLYRKEGHKREATEQLEKALASEPGRYDPPEERRWQQVARGMLERK</sequence>
<evidence type="ECO:0000256" key="3">
    <source>
        <dbReference type="SAM" id="SignalP"/>
    </source>
</evidence>
<feature type="compositionally biased region" description="Basic and acidic residues" evidence="2">
    <location>
        <begin position="207"/>
        <end position="216"/>
    </location>
</feature>